<feature type="compositionally biased region" description="Basic and acidic residues" evidence="1">
    <location>
        <begin position="86"/>
        <end position="95"/>
    </location>
</feature>
<proteinExistence type="predicted"/>
<evidence type="ECO:0000313" key="3">
    <source>
        <dbReference type="Proteomes" id="UP000294894"/>
    </source>
</evidence>
<dbReference type="RefSeq" id="WP_135074860.1">
    <property type="nucleotide sequence ID" value="NZ_CP038267.1"/>
</dbReference>
<protein>
    <submittedName>
        <fullName evidence="2">Uncharacterized protein</fullName>
    </submittedName>
</protein>
<feature type="region of interest" description="Disordered" evidence="1">
    <location>
        <begin position="485"/>
        <end position="508"/>
    </location>
</feature>
<dbReference type="Proteomes" id="UP000294894">
    <property type="component" value="Chromosome"/>
</dbReference>
<sequence length="508" mass="56101">MSDIQKLLRDLKARAAGLDPESGKPTEGFYISFRPVALPIRPDDYANPYSPFGPSGPAINATKNPPPAADATDPKQVNTEPEADEETRIRKENEKQSAAVKAFVNTFFLVDKKLKIADDWTPYPGATSIHRTWYAIITGAQSTLESQKLTKEMEAKYAALLDVVQTKNEAGQEVPSSKMLAYEQYRKEHAAAVIARNRVFSEYKEEGKMADFLIDGLPLIDAEKHAYMKWEGFGYKKEVESALQELASRGMSPVTALLTLARAAWRDGQAGMPQGLSPIPYTFITPSNWADPYDDSGWTKYSKTDLHRTESKDREKTEYGAGASVGFGLWSAGGDFEHMDSKESVKESVEDLNVEFKYAAVDINRPWLDTALLNLPNWFLLGDYPAGCISDGTAAQELPSQGREPAFLPSIPVGLILLKDLTISWRDWKKDWSEATSRNGGSASVGFGPFSLKAKYAKETGKEDLEAKETKEGLKVEGIQLIGYVSQINPRSPQEDSSGYTEQPSPSP</sequence>
<dbReference type="EMBL" id="CP038267">
    <property type="protein sequence ID" value="QBR91822.1"/>
    <property type="molecule type" value="Genomic_DNA"/>
</dbReference>
<evidence type="ECO:0000313" key="2">
    <source>
        <dbReference type="EMBL" id="QBR91822.1"/>
    </source>
</evidence>
<gene>
    <name evidence="2" type="ORF">EXE57_05695</name>
</gene>
<dbReference type="AlphaFoldDB" id="A0A4V1BDP3"/>
<reference evidence="2 3" key="1">
    <citation type="submission" date="2019-03" db="EMBL/GenBank/DDBJ databases">
        <title>Three New Species of Nocardioides, Nocardioides euryhalodurans sp. nov., Nocardioides seonyuensis sp. nov. and Nocardioides eburneoflavus sp. nov., Iolated from Soil.</title>
        <authorList>
            <person name="Roh S.G."/>
            <person name="Lee C."/>
            <person name="Kim M.-K."/>
            <person name="Kim S.B."/>
        </authorList>
    </citation>
    <scope>NUCLEOTIDE SEQUENCE [LARGE SCALE GENOMIC DNA]</scope>
    <source>
        <strain evidence="2 3">MMS17-SY117</strain>
    </source>
</reference>
<dbReference type="KEGG" id="noy:EXE57_05695"/>
<feature type="compositionally biased region" description="Polar residues" evidence="1">
    <location>
        <begin position="486"/>
        <end position="508"/>
    </location>
</feature>
<organism evidence="2 3">
    <name type="scientific">Nocardioides euryhalodurans</name>
    <dbReference type="NCBI Taxonomy" id="2518370"/>
    <lineage>
        <taxon>Bacteria</taxon>
        <taxon>Bacillati</taxon>
        <taxon>Actinomycetota</taxon>
        <taxon>Actinomycetes</taxon>
        <taxon>Propionibacteriales</taxon>
        <taxon>Nocardioidaceae</taxon>
        <taxon>Nocardioides</taxon>
    </lineage>
</organism>
<accession>A0A4V1BDP3</accession>
<feature type="region of interest" description="Disordered" evidence="1">
    <location>
        <begin position="44"/>
        <end position="95"/>
    </location>
</feature>
<name>A0A4V1BDP3_9ACTN</name>
<keyword evidence="3" id="KW-1185">Reference proteome</keyword>
<dbReference type="OrthoDB" id="1110562at2"/>
<evidence type="ECO:0000256" key="1">
    <source>
        <dbReference type="SAM" id="MobiDB-lite"/>
    </source>
</evidence>